<sequence length="323" mass="33416">MARAASAYYAAREPFGATGDFVTAPELTQAFGECLGLWAAVTWEIMGRPDPVLLVELGPGRGTLMADALRAAGDMAPAFRAALRVHLIETSPRLRDVQAARLGAGTATWHDGIATLPSGAAIIIGNEFLDALPIRQFIRRGAAWMERFVEAGAYVESPATDHPLLPAAAEGDIQEVNEPARGIAAALGVRLASQGGAALFIDYGPAESGFGDSLQAMSAHGVADPLGPPGQADVTAHVDFAAIAAAARAAGATAQGPLPQGLFLGRLGLSSRAAILARLDPRSATRHLAAAQRLTAPEHMGRLFKALCLCHPGLPTLPGFEDA</sequence>
<dbReference type="PANTHER" id="PTHR12049:SF7">
    <property type="entry name" value="PROTEIN ARGININE METHYLTRANSFERASE NDUFAF7, MITOCHONDRIAL"/>
    <property type="match status" value="1"/>
</dbReference>
<dbReference type="PANTHER" id="PTHR12049">
    <property type="entry name" value="PROTEIN ARGININE METHYLTRANSFERASE NDUFAF7, MITOCHONDRIAL"/>
    <property type="match status" value="1"/>
</dbReference>
<dbReference type="Gene3D" id="3.40.50.12710">
    <property type="match status" value="1"/>
</dbReference>
<name>A0ABS5EMD5_9PROT</name>
<evidence type="ECO:0000313" key="3">
    <source>
        <dbReference type="EMBL" id="MBR0652186.1"/>
    </source>
</evidence>
<proteinExistence type="predicted"/>
<keyword evidence="4" id="KW-1185">Reference proteome</keyword>
<accession>A0ABS5EMD5</accession>
<dbReference type="GO" id="GO:0008168">
    <property type="term" value="F:methyltransferase activity"/>
    <property type="evidence" value="ECO:0007669"/>
    <property type="project" value="UniProtKB-KW"/>
</dbReference>
<organism evidence="3 4">
    <name type="scientific">Neoroseomonas terrae</name>
    <dbReference type="NCBI Taxonomy" id="424799"/>
    <lineage>
        <taxon>Bacteria</taxon>
        <taxon>Pseudomonadati</taxon>
        <taxon>Pseudomonadota</taxon>
        <taxon>Alphaproteobacteria</taxon>
        <taxon>Acetobacterales</taxon>
        <taxon>Acetobacteraceae</taxon>
        <taxon>Neoroseomonas</taxon>
    </lineage>
</organism>
<reference evidence="4" key="1">
    <citation type="journal article" date="2021" name="Syst. Appl. Microbiol.">
        <title>Roseomonas hellenica sp. nov., isolated from roots of wild-growing Alkanna tinctoria.</title>
        <authorList>
            <person name="Rat A."/>
            <person name="Naranjo H.D."/>
            <person name="Lebbe L."/>
            <person name="Cnockaert M."/>
            <person name="Krigas N."/>
            <person name="Grigoriadou K."/>
            <person name="Maloupa E."/>
            <person name="Willems A."/>
        </authorList>
    </citation>
    <scope>NUCLEOTIDE SEQUENCE [LARGE SCALE GENOMIC DNA]</scope>
    <source>
        <strain evidence="4">LMG 31159</strain>
    </source>
</reference>
<evidence type="ECO:0000256" key="2">
    <source>
        <dbReference type="ARBA" id="ARBA00022679"/>
    </source>
</evidence>
<dbReference type="EMBL" id="JAAEDI010000025">
    <property type="protein sequence ID" value="MBR0652186.1"/>
    <property type="molecule type" value="Genomic_DNA"/>
</dbReference>
<keyword evidence="1 3" id="KW-0489">Methyltransferase</keyword>
<evidence type="ECO:0000313" key="4">
    <source>
        <dbReference type="Proteomes" id="UP000698752"/>
    </source>
</evidence>
<dbReference type="GO" id="GO:0032259">
    <property type="term" value="P:methylation"/>
    <property type="evidence" value="ECO:0007669"/>
    <property type="project" value="UniProtKB-KW"/>
</dbReference>
<gene>
    <name evidence="3" type="ORF">GXW78_21200</name>
</gene>
<comment type="caution">
    <text evidence="3">The sequence shown here is derived from an EMBL/GenBank/DDBJ whole genome shotgun (WGS) entry which is preliminary data.</text>
</comment>
<dbReference type="SUPFAM" id="SSF53335">
    <property type="entry name" value="S-adenosyl-L-methionine-dependent methyltransferases"/>
    <property type="match status" value="1"/>
</dbReference>
<dbReference type="Proteomes" id="UP000698752">
    <property type="component" value="Unassembled WGS sequence"/>
</dbReference>
<dbReference type="InterPro" id="IPR003788">
    <property type="entry name" value="NDUFAF7"/>
</dbReference>
<keyword evidence="2" id="KW-0808">Transferase</keyword>
<protein>
    <submittedName>
        <fullName evidence="3">Class I SAM-dependent methyltransferase</fullName>
    </submittedName>
</protein>
<dbReference type="InterPro" id="IPR038375">
    <property type="entry name" value="NDUFAF7_sf"/>
</dbReference>
<evidence type="ECO:0000256" key="1">
    <source>
        <dbReference type="ARBA" id="ARBA00022603"/>
    </source>
</evidence>
<dbReference type="Pfam" id="PF02636">
    <property type="entry name" value="Methyltransf_28"/>
    <property type="match status" value="1"/>
</dbReference>
<dbReference type="InterPro" id="IPR029063">
    <property type="entry name" value="SAM-dependent_MTases_sf"/>
</dbReference>